<dbReference type="AlphaFoldDB" id="A0AAV5IDZ1"/>
<organism evidence="2 3">
    <name type="scientific">Rubroshorea leprosula</name>
    <dbReference type="NCBI Taxonomy" id="152421"/>
    <lineage>
        <taxon>Eukaryota</taxon>
        <taxon>Viridiplantae</taxon>
        <taxon>Streptophyta</taxon>
        <taxon>Embryophyta</taxon>
        <taxon>Tracheophyta</taxon>
        <taxon>Spermatophyta</taxon>
        <taxon>Magnoliopsida</taxon>
        <taxon>eudicotyledons</taxon>
        <taxon>Gunneridae</taxon>
        <taxon>Pentapetalae</taxon>
        <taxon>rosids</taxon>
        <taxon>malvids</taxon>
        <taxon>Malvales</taxon>
        <taxon>Dipterocarpaceae</taxon>
        <taxon>Rubroshorea</taxon>
    </lineage>
</organism>
<keyword evidence="3" id="KW-1185">Reference proteome</keyword>
<feature type="transmembrane region" description="Helical" evidence="1">
    <location>
        <begin position="125"/>
        <end position="146"/>
    </location>
</feature>
<dbReference type="EMBL" id="BPVZ01000015">
    <property type="protein sequence ID" value="GKV00141.1"/>
    <property type="molecule type" value="Genomic_DNA"/>
</dbReference>
<feature type="transmembrane region" description="Helical" evidence="1">
    <location>
        <begin position="206"/>
        <end position="222"/>
    </location>
</feature>
<keyword evidence="1" id="KW-1133">Transmembrane helix</keyword>
<feature type="transmembrane region" description="Helical" evidence="1">
    <location>
        <begin position="228"/>
        <end position="249"/>
    </location>
</feature>
<keyword evidence="1" id="KW-0812">Transmembrane</keyword>
<dbReference type="Proteomes" id="UP001054252">
    <property type="component" value="Unassembled WGS sequence"/>
</dbReference>
<comment type="caution">
    <text evidence="2">The sequence shown here is derived from an EMBL/GenBank/DDBJ whole genome shotgun (WGS) entry which is preliminary data.</text>
</comment>
<proteinExistence type="predicted"/>
<protein>
    <submittedName>
        <fullName evidence="2">Uncharacterized protein</fullName>
    </submittedName>
</protein>
<accession>A0AAV5IDZ1</accession>
<name>A0AAV5IDZ1_9ROSI</name>
<evidence type="ECO:0000313" key="2">
    <source>
        <dbReference type="EMBL" id="GKV00141.1"/>
    </source>
</evidence>
<keyword evidence="1" id="KW-0472">Membrane</keyword>
<reference evidence="2 3" key="1">
    <citation type="journal article" date="2021" name="Commun. Biol.">
        <title>The genome of Shorea leprosula (Dipterocarpaceae) highlights the ecological relevance of drought in aseasonal tropical rainforests.</title>
        <authorList>
            <person name="Ng K.K.S."/>
            <person name="Kobayashi M.J."/>
            <person name="Fawcett J.A."/>
            <person name="Hatakeyama M."/>
            <person name="Paape T."/>
            <person name="Ng C.H."/>
            <person name="Ang C.C."/>
            <person name="Tnah L.H."/>
            <person name="Lee C.T."/>
            <person name="Nishiyama T."/>
            <person name="Sese J."/>
            <person name="O'Brien M.J."/>
            <person name="Copetti D."/>
            <person name="Mohd Noor M.I."/>
            <person name="Ong R.C."/>
            <person name="Putra M."/>
            <person name="Sireger I.Z."/>
            <person name="Indrioko S."/>
            <person name="Kosugi Y."/>
            <person name="Izuno A."/>
            <person name="Isagi Y."/>
            <person name="Lee S.L."/>
            <person name="Shimizu K.K."/>
        </authorList>
    </citation>
    <scope>NUCLEOTIDE SEQUENCE [LARGE SCALE GENOMIC DNA]</scope>
    <source>
        <strain evidence="2">214</strain>
    </source>
</reference>
<feature type="transmembrane region" description="Helical" evidence="1">
    <location>
        <begin position="177"/>
        <end position="194"/>
    </location>
</feature>
<gene>
    <name evidence="2" type="ORF">SLEP1_g12883</name>
</gene>
<sequence length="337" mass="38620">MAHFSSNTRDLTVSIPISKWTFRFFVVLEWDAKAGAPLATLFGQVALLAASLCLQKTRLCSEYDHSGIKTAVFYHFCAVLLCYTNRWSRWSRLGFLRRRCGVKVNSIANFICLILGTILDKFYEKSLASLCFALTMTILFLILVVIIQPRTDLGFFGFLVGATGSVAYNLFQLKLGTWIVFAICFLLLAFKCWLDKHWLQRKGEEYVKRYLPLVYEVFFFIGPSPGTVIQRIDALIVAGLYLVWAYIILSTNCLNSKSCASCSAMERLKCGAIYGLWLFPAHIHRVYYLFQVKFWVFTIPCTKARVKAKLEYFLYIIKTLDEVCSTMDSHAEEELLE</sequence>
<evidence type="ECO:0000256" key="1">
    <source>
        <dbReference type="SAM" id="Phobius"/>
    </source>
</evidence>
<evidence type="ECO:0000313" key="3">
    <source>
        <dbReference type="Proteomes" id="UP001054252"/>
    </source>
</evidence>